<feature type="compositionally biased region" description="Basic residues" evidence="2">
    <location>
        <begin position="1"/>
        <end position="13"/>
    </location>
</feature>
<comment type="caution">
    <text evidence="4">The sequence shown here is derived from an EMBL/GenBank/DDBJ whole genome shotgun (WGS) entry which is preliminary data.</text>
</comment>
<sequence length="670" mass="74513">MCSTKKKRGRRPKPANNIVNAEAAGVTNVETQTEPHLDGEQQVEDSVREDVRDEMSDRVVNEEEPEGEIELSGEDDNVAQPTRKRQRGPTRMKDIAKDPNNKVRVDFTIVGEPYGSGSVKLSSYVGALVREHVPIRWTKIGEDVKTVLWKSVQARFELEEAYQKTVELSNSYKERRCKQIPHTCSRKGMVRLAEEMKNASSDPSEVSRLKVWVKSRTKKDGTAVNTNAAEKIIKAADILKSSRASSASTECEDALNQLLGPDNPGRMRTMGRNMSKSKLAFFQVKHKCIAEMEEKQIHLLQKVNDLQEEIAKMKNQREEHEVGENSAAKSVNKKTQPKCVLVDWADDDANVAEGRIISSDPDESVNDSRLDPKDVKVLVDVATKPEAFLWRPASTMFTIKEAVGQMIAWPATICIQLEPEDVVLLGTTNNSLNKCKLLDLSTDDTVVAEGRWQTQDPKALVNELPLGPKAVKVFVDEVQQPDTFIWRPTMDVTYLEDCLLSCVAWPVNKVVFENTTNASGHKSTQNSSSTGLKSGATGFKSPSETFPATSHAEKSPATCPKSSKRGTQQLSQSHLERSPVDGAEAIKENQKCKLLDISGKKRVVAEGQVHSTDPEQKVHFVRLGSNAARVWVDKVKEDDAPVWKPSDEIEYMKDALGSSIAWPIEKLVVF</sequence>
<gene>
    <name evidence="4" type="ORF">MERR_LOCUS36101</name>
</gene>
<evidence type="ECO:0000259" key="3">
    <source>
        <dbReference type="Pfam" id="PF26133"/>
    </source>
</evidence>
<dbReference type="OrthoDB" id="1111607at2759"/>
<dbReference type="Pfam" id="PF03004">
    <property type="entry name" value="Transposase_24"/>
    <property type="match status" value="1"/>
</dbReference>
<feature type="compositionally biased region" description="Polar residues" evidence="2">
    <location>
        <begin position="517"/>
        <end position="532"/>
    </location>
</feature>
<name>A0A6D2KL15_9BRAS</name>
<accession>A0A6D2KL15</accession>
<evidence type="ECO:0000256" key="1">
    <source>
        <dbReference type="SAM" id="Coils"/>
    </source>
</evidence>
<dbReference type="Pfam" id="PF26133">
    <property type="entry name" value="DUF8039"/>
    <property type="match status" value="2"/>
</dbReference>
<protein>
    <recommendedName>
        <fullName evidence="3">DUF8039 domain-containing protein</fullName>
    </recommendedName>
</protein>
<reference evidence="4" key="1">
    <citation type="submission" date="2020-01" db="EMBL/GenBank/DDBJ databases">
        <authorList>
            <person name="Mishra B."/>
        </authorList>
    </citation>
    <scope>NUCLEOTIDE SEQUENCE [LARGE SCALE GENOMIC DNA]</scope>
</reference>
<dbReference type="EMBL" id="CACVBM020001397">
    <property type="protein sequence ID" value="CAA7048866.1"/>
    <property type="molecule type" value="Genomic_DNA"/>
</dbReference>
<feature type="compositionally biased region" description="Basic and acidic residues" evidence="2">
    <location>
        <begin position="33"/>
        <end position="61"/>
    </location>
</feature>
<keyword evidence="1" id="KW-0175">Coiled coil</keyword>
<proteinExistence type="predicted"/>
<feature type="region of interest" description="Disordered" evidence="2">
    <location>
        <begin position="1"/>
        <end position="96"/>
    </location>
</feature>
<dbReference type="AlphaFoldDB" id="A0A6D2KL15"/>
<keyword evidence="5" id="KW-1185">Reference proteome</keyword>
<evidence type="ECO:0000313" key="5">
    <source>
        <dbReference type="Proteomes" id="UP000467841"/>
    </source>
</evidence>
<evidence type="ECO:0000256" key="2">
    <source>
        <dbReference type="SAM" id="MobiDB-lite"/>
    </source>
</evidence>
<organism evidence="4 5">
    <name type="scientific">Microthlaspi erraticum</name>
    <dbReference type="NCBI Taxonomy" id="1685480"/>
    <lineage>
        <taxon>Eukaryota</taxon>
        <taxon>Viridiplantae</taxon>
        <taxon>Streptophyta</taxon>
        <taxon>Embryophyta</taxon>
        <taxon>Tracheophyta</taxon>
        <taxon>Spermatophyta</taxon>
        <taxon>Magnoliopsida</taxon>
        <taxon>eudicotyledons</taxon>
        <taxon>Gunneridae</taxon>
        <taxon>Pentapetalae</taxon>
        <taxon>rosids</taxon>
        <taxon>malvids</taxon>
        <taxon>Brassicales</taxon>
        <taxon>Brassicaceae</taxon>
        <taxon>Coluteocarpeae</taxon>
        <taxon>Microthlaspi</taxon>
    </lineage>
</organism>
<feature type="domain" description="DUF8039" evidence="3">
    <location>
        <begin position="585"/>
        <end position="667"/>
    </location>
</feature>
<feature type="coiled-coil region" evidence="1">
    <location>
        <begin position="289"/>
        <end position="323"/>
    </location>
</feature>
<dbReference type="InterPro" id="IPR004252">
    <property type="entry name" value="Probable_transposase_24"/>
</dbReference>
<feature type="region of interest" description="Disordered" evidence="2">
    <location>
        <begin position="517"/>
        <end position="582"/>
    </location>
</feature>
<evidence type="ECO:0000313" key="4">
    <source>
        <dbReference type="EMBL" id="CAA7048866.1"/>
    </source>
</evidence>
<feature type="domain" description="DUF8039" evidence="3">
    <location>
        <begin position="432"/>
        <end position="512"/>
    </location>
</feature>
<dbReference type="InterPro" id="IPR058352">
    <property type="entry name" value="DUF8039"/>
</dbReference>
<feature type="compositionally biased region" description="Acidic residues" evidence="2">
    <location>
        <begin position="62"/>
        <end position="77"/>
    </location>
</feature>
<dbReference type="Proteomes" id="UP000467841">
    <property type="component" value="Unassembled WGS sequence"/>
</dbReference>